<evidence type="ECO:0000256" key="7">
    <source>
        <dbReference type="PROSITE-ProRule" id="PRU01016"/>
    </source>
</evidence>
<gene>
    <name evidence="8" type="ORF">ACFOMP_06860</name>
</gene>
<dbReference type="Gene3D" id="3.90.120.10">
    <property type="entry name" value="DNA Methylase, subunit A, domain 2"/>
    <property type="match status" value="1"/>
</dbReference>
<keyword evidence="2 7" id="KW-0489">Methyltransferase</keyword>
<evidence type="ECO:0000256" key="6">
    <source>
        <dbReference type="ARBA" id="ARBA00047422"/>
    </source>
</evidence>
<evidence type="ECO:0000256" key="3">
    <source>
        <dbReference type="ARBA" id="ARBA00022679"/>
    </source>
</evidence>
<dbReference type="GO" id="GO:0008168">
    <property type="term" value="F:methyltransferase activity"/>
    <property type="evidence" value="ECO:0007669"/>
    <property type="project" value="UniProtKB-KW"/>
</dbReference>
<dbReference type="Pfam" id="PF00145">
    <property type="entry name" value="DNA_methylase"/>
    <property type="match status" value="2"/>
</dbReference>
<evidence type="ECO:0000313" key="9">
    <source>
        <dbReference type="Proteomes" id="UP001595596"/>
    </source>
</evidence>
<dbReference type="Gene3D" id="3.40.50.150">
    <property type="entry name" value="Vaccinia Virus protein VP39"/>
    <property type="match status" value="1"/>
</dbReference>
<keyword evidence="9" id="KW-1185">Reference proteome</keyword>
<keyword evidence="5" id="KW-0680">Restriction system</keyword>
<organism evidence="8 9">
    <name type="scientific">Paracoccus simplex</name>
    <dbReference type="NCBI Taxonomy" id="2086346"/>
    <lineage>
        <taxon>Bacteria</taxon>
        <taxon>Pseudomonadati</taxon>
        <taxon>Pseudomonadota</taxon>
        <taxon>Alphaproteobacteria</taxon>
        <taxon>Rhodobacterales</taxon>
        <taxon>Paracoccaceae</taxon>
        <taxon>Paracoccus</taxon>
    </lineage>
</organism>
<dbReference type="GO" id="GO:0032259">
    <property type="term" value="P:methylation"/>
    <property type="evidence" value="ECO:0007669"/>
    <property type="project" value="UniProtKB-KW"/>
</dbReference>
<feature type="active site" evidence="7">
    <location>
        <position position="83"/>
    </location>
</feature>
<evidence type="ECO:0000256" key="1">
    <source>
        <dbReference type="ARBA" id="ARBA00011975"/>
    </source>
</evidence>
<dbReference type="Proteomes" id="UP001595596">
    <property type="component" value="Unassembled WGS sequence"/>
</dbReference>
<comment type="caution">
    <text evidence="8">The sequence shown here is derived from an EMBL/GenBank/DDBJ whole genome shotgun (WGS) entry which is preliminary data.</text>
</comment>
<reference evidence="9" key="1">
    <citation type="journal article" date="2019" name="Int. J. Syst. Evol. Microbiol.">
        <title>The Global Catalogue of Microorganisms (GCM) 10K type strain sequencing project: providing services to taxonomists for standard genome sequencing and annotation.</title>
        <authorList>
            <consortium name="The Broad Institute Genomics Platform"/>
            <consortium name="The Broad Institute Genome Sequencing Center for Infectious Disease"/>
            <person name="Wu L."/>
            <person name="Ma J."/>
        </authorList>
    </citation>
    <scope>NUCLEOTIDE SEQUENCE [LARGE SCALE GENOMIC DNA]</scope>
    <source>
        <strain evidence="9">VKM B-3226</strain>
    </source>
</reference>
<keyword evidence="3 7" id="KW-0808">Transferase</keyword>
<accession>A0ABV7RYR8</accession>
<keyword evidence="4 7" id="KW-0949">S-adenosyl-L-methionine</keyword>
<evidence type="ECO:0000256" key="5">
    <source>
        <dbReference type="ARBA" id="ARBA00022747"/>
    </source>
</evidence>
<comment type="catalytic activity">
    <reaction evidence="6">
        <text>a 2'-deoxycytidine in DNA + S-adenosyl-L-methionine = a 5-methyl-2'-deoxycytidine in DNA + S-adenosyl-L-homocysteine + H(+)</text>
        <dbReference type="Rhea" id="RHEA:13681"/>
        <dbReference type="Rhea" id="RHEA-COMP:11369"/>
        <dbReference type="Rhea" id="RHEA-COMP:11370"/>
        <dbReference type="ChEBI" id="CHEBI:15378"/>
        <dbReference type="ChEBI" id="CHEBI:57856"/>
        <dbReference type="ChEBI" id="CHEBI:59789"/>
        <dbReference type="ChEBI" id="CHEBI:85452"/>
        <dbReference type="ChEBI" id="CHEBI:85454"/>
        <dbReference type="EC" id="2.1.1.37"/>
    </reaction>
</comment>
<proteinExistence type="inferred from homology"/>
<dbReference type="PANTHER" id="PTHR10629">
    <property type="entry name" value="CYTOSINE-SPECIFIC METHYLTRANSFERASE"/>
    <property type="match status" value="1"/>
</dbReference>
<evidence type="ECO:0000256" key="4">
    <source>
        <dbReference type="ARBA" id="ARBA00022691"/>
    </source>
</evidence>
<protein>
    <recommendedName>
        <fullName evidence="1">DNA (cytosine-5-)-methyltransferase</fullName>
        <ecNumber evidence="1">2.1.1.37</ecNumber>
    </recommendedName>
</protein>
<dbReference type="InterPro" id="IPR050390">
    <property type="entry name" value="C5-Methyltransferase"/>
</dbReference>
<dbReference type="EMBL" id="JBHRXE010000016">
    <property type="protein sequence ID" value="MFC3569166.1"/>
    <property type="molecule type" value="Genomic_DNA"/>
</dbReference>
<name>A0ABV7RYR8_9RHOB</name>
<evidence type="ECO:0000313" key="8">
    <source>
        <dbReference type="EMBL" id="MFC3569166.1"/>
    </source>
</evidence>
<dbReference type="RefSeq" id="WP_379028803.1">
    <property type="nucleotide sequence ID" value="NZ_JBHRXE010000016.1"/>
</dbReference>
<dbReference type="PANTHER" id="PTHR10629:SF52">
    <property type="entry name" value="DNA (CYTOSINE-5)-METHYLTRANSFERASE 1"/>
    <property type="match status" value="1"/>
</dbReference>
<dbReference type="InterPro" id="IPR029063">
    <property type="entry name" value="SAM-dependent_MTases_sf"/>
</dbReference>
<comment type="similarity">
    <text evidence="7">Belongs to the class I-like SAM-binding methyltransferase superfamily. C5-methyltransferase family.</text>
</comment>
<evidence type="ECO:0000256" key="2">
    <source>
        <dbReference type="ARBA" id="ARBA00022603"/>
    </source>
</evidence>
<dbReference type="PROSITE" id="PS51679">
    <property type="entry name" value="SAM_MT_C5"/>
    <property type="match status" value="1"/>
</dbReference>
<dbReference type="InterPro" id="IPR001525">
    <property type="entry name" value="C5_MeTfrase"/>
</dbReference>
<dbReference type="PRINTS" id="PR00105">
    <property type="entry name" value="C5METTRFRASE"/>
</dbReference>
<dbReference type="EC" id="2.1.1.37" evidence="1"/>
<sequence length="724" mass="78334">MTFHPHLPLIIDSFAGGGGASTGIEMALGRSPDVAINHSEKALALHAANHPETLHLDSNIWDVEPLAVTQGRHVGLLWASPDCKHFSKAKGGAPRDRNIRDLAWVVVKWAEFAKPDVICMENVEEFVTWGPVDDDGQPIKELAGVTFELWLKRLRKAGYKVQWKELRACDYGAPTIRKRWFLIARRDGRPIVWPKPTHGDPKSKEVRKGKLLPWVGAHTCIDWSLPCPSIFDSSAEIMAKHGLRAVRPLAKNTLARVARGMGRYVIEAESPFLVNLTHGGRVEDAAEPFRTTTGAHRGEKAVVVPSMMSLKGTDRRDSPITAPHPTVLAGGGHSALVVPSIVGCGGRAGQSRPRGGDEPFATITAKADACIATATLAPSIQRFNGGATGQDLRDPMATVTANSWIKKPGGAAPLGMLAPYLATFYGHTDGRGKRAADLAEPLRTVTVENRHAVVAPVLTYAQQGGGNRSAEDPHHTICASKKDQNSLIAATMVHVGNGERPGQQPRALDIGAPLNTVVAGGVKHYPVAAFLAQQNGGPRMEAHAGHDPRDPISTVAATGSHQTPVAAWLAKWFSTPQDPRIDEPFHTVTTKPRFDVEIAHLAAPPFAPEHYARARQVAEFLREHGAWNGGEFVTLQIGGASYVVIDIGMRMLTPRELFRAQGFPEDYVIEGVWREDEAGEWHWQAFAKDVQVSCCGNSVCPPIAAAIVGANCQHIAIEEERRMA</sequence>
<dbReference type="SUPFAM" id="SSF53335">
    <property type="entry name" value="S-adenosyl-L-methionine-dependent methyltransferases"/>
    <property type="match status" value="1"/>
</dbReference>